<dbReference type="InterPro" id="IPR028540">
    <property type="entry name" value="AKAP12"/>
</dbReference>
<feature type="region of interest" description="Disordered" evidence="7">
    <location>
        <begin position="1316"/>
        <end position="1344"/>
    </location>
</feature>
<comment type="subcellular location">
    <subcellularLocation>
        <location evidence="1">Membrane</location>
        <topology evidence="1">Lipid-anchor</topology>
    </subcellularLocation>
</comment>
<keyword evidence="3" id="KW-0112">Calmodulin-binding</keyword>
<dbReference type="GO" id="GO:0051018">
    <property type="term" value="F:protein kinase A binding"/>
    <property type="evidence" value="ECO:0007669"/>
    <property type="project" value="InterPro"/>
</dbReference>
<evidence type="ECO:0000313" key="10">
    <source>
        <dbReference type="RefSeq" id="XP_026085011.1"/>
    </source>
</evidence>
<feature type="compositionally biased region" description="Basic and acidic residues" evidence="7">
    <location>
        <begin position="347"/>
        <end position="359"/>
    </location>
</feature>
<evidence type="ECO:0000256" key="3">
    <source>
        <dbReference type="ARBA" id="ARBA00022860"/>
    </source>
</evidence>
<organism evidence="9 10">
    <name type="scientific">Carassius auratus</name>
    <name type="common">Goldfish</name>
    <dbReference type="NCBI Taxonomy" id="7957"/>
    <lineage>
        <taxon>Eukaryota</taxon>
        <taxon>Metazoa</taxon>
        <taxon>Chordata</taxon>
        <taxon>Craniata</taxon>
        <taxon>Vertebrata</taxon>
        <taxon>Euteleostomi</taxon>
        <taxon>Actinopterygii</taxon>
        <taxon>Neopterygii</taxon>
        <taxon>Teleostei</taxon>
        <taxon>Ostariophysi</taxon>
        <taxon>Cypriniformes</taxon>
        <taxon>Cyprinidae</taxon>
        <taxon>Cyprininae</taxon>
        <taxon>Carassius</taxon>
    </lineage>
</organism>
<feature type="region of interest" description="Disordered" evidence="7">
    <location>
        <begin position="1577"/>
        <end position="1596"/>
    </location>
</feature>
<feature type="region of interest" description="Disordered" evidence="7">
    <location>
        <begin position="301"/>
        <end position="403"/>
    </location>
</feature>
<evidence type="ECO:0000313" key="9">
    <source>
        <dbReference type="Proteomes" id="UP000515129"/>
    </source>
</evidence>
<dbReference type="Proteomes" id="UP000515129">
    <property type="component" value="Chromosome 42"/>
</dbReference>
<keyword evidence="6" id="KW-0175">Coiled coil</keyword>
<feature type="compositionally biased region" description="Polar residues" evidence="7">
    <location>
        <begin position="456"/>
        <end position="465"/>
    </location>
</feature>
<feature type="compositionally biased region" description="Basic and acidic residues" evidence="7">
    <location>
        <begin position="206"/>
        <end position="234"/>
    </location>
</feature>
<feature type="compositionally biased region" description="Basic and acidic residues" evidence="7">
    <location>
        <begin position="527"/>
        <end position="542"/>
    </location>
</feature>
<dbReference type="OrthoDB" id="8931760at2759"/>
<feature type="compositionally biased region" description="Basic and acidic residues" evidence="7">
    <location>
        <begin position="424"/>
        <end position="441"/>
    </location>
</feature>
<dbReference type="GO" id="GO:0010739">
    <property type="term" value="P:positive regulation of protein kinase A signaling"/>
    <property type="evidence" value="ECO:0007669"/>
    <property type="project" value="InterPro"/>
</dbReference>
<dbReference type="PANTHER" id="PTHR23209">
    <property type="entry name" value="A-KINASE ANCHOR PROTEIN 12"/>
    <property type="match status" value="1"/>
</dbReference>
<keyword evidence="5" id="KW-0449">Lipoprotein</keyword>
<dbReference type="PANTHER" id="PTHR23209:SF4">
    <property type="entry name" value="A-KINASE ANCHOR PROTEIN 12"/>
    <property type="match status" value="1"/>
</dbReference>
<feature type="region of interest" description="Disordered" evidence="7">
    <location>
        <begin position="22"/>
        <end position="45"/>
    </location>
</feature>
<dbReference type="GO" id="GO:0090036">
    <property type="term" value="P:regulation of protein kinase C signaling"/>
    <property type="evidence" value="ECO:0007669"/>
    <property type="project" value="InterPro"/>
</dbReference>
<evidence type="ECO:0000256" key="1">
    <source>
        <dbReference type="ARBA" id="ARBA00004635"/>
    </source>
</evidence>
<protein>
    <submittedName>
        <fullName evidence="10">LOW QUALITY PROTEIN: A-kinase anchor protein 12-like</fullName>
    </submittedName>
</protein>
<accession>A0A6P6LNF0</accession>
<keyword evidence="4" id="KW-0472">Membrane</keyword>
<evidence type="ECO:0000256" key="2">
    <source>
        <dbReference type="ARBA" id="ARBA00022553"/>
    </source>
</evidence>
<feature type="region of interest" description="Disordered" evidence="7">
    <location>
        <begin position="416"/>
        <end position="552"/>
    </location>
</feature>
<feature type="compositionally biased region" description="Polar residues" evidence="7">
    <location>
        <begin position="170"/>
        <end position="181"/>
    </location>
</feature>
<feature type="domain" description="A kinase-anchoring proteins AKAP-5 and AKAP-12 calmodulin (CaM)-binding" evidence="8">
    <location>
        <begin position="472"/>
        <end position="492"/>
    </location>
</feature>
<proteinExistence type="predicted"/>
<gene>
    <name evidence="10" type="primary">LOC113060365</name>
</gene>
<evidence type="ECO:0000256" key="4">
    <source>
        <dbReference type="ARBA" id="ARBA00023136"/>
    </source>
</evidence>
<feature type="compositionally biased region" description="Basic residues" evidence="7">
    <location>
        <begin position="477"/>
        <end position="488"/>
    </location>
</feature>
<sequence>MGATASSSQRDGGCAEDAAAEELTAAASDARDEEEGSADDKLLQKNGQISSLNVKTQNHADELDGNFEERVLADAGSGFVTLKEDGTETIEDLQEMDALQPVMKNESTEMVNAEETMEDNQVNDINDIGFKKIFRFVGLKFTLKKDTCEKTEANEPEEKVRCASEDTSDIQENSAVAANENTPDETQKSELSSQTDSAEPSQQTENIKELDQDLKTLEDHVEDTPEKELSKEASPESEEPMSPIKQFFTQGIFASLRKKKKEEEMQIESKEEELKRIETMGVEEAEKEDSKCMCLDIHYISSQEEKDSQEKDNDELLPEGELQNSLEKDKVQGSPLKRLFRKFSTRRQRESKAAEKVMEAEEQVSEQPKPSSELIELAKVEEPKTAEEELVADVSPLESKKKSDITVSWEALICGGSAKKRARKTNEDEKSDKGEGYEKTTDSPLGSSIEGDYDHLTSSNEQTGSPAEGEMGSTWKTLKKMVTPKRKVRAGESSTPEQIPSDSEMSKDESFSMKKLIPGHKKRKSDARKDQTSSHEGAKDHETGDEDDETPAIIPLSEYEIIEPESLKEVNEQRVEITIEHEMPEMTSHVLEQDTSTNLVPKIAVKVPANTGPTVVHGFSEDFEELADFLSKHQQLSDIPEEGINEESIETPVSSDEWTTQVDTLAEDIVELTADAVTAPEPTSEQITGDDSTEMVSAVSQLTESPRSSGHVTPVSAEYGIQTSDVILQEAIQSICMTPSVQSVTTKDESQESLAVSFSPYIVQSSTTEETKVLVAHKKTEATAICTGLVSQEIQSVEEHLPVPLMEATLEVSDAVSTELVSHNFTGETETAGLGTDVVYKAEIKELKTEYLKVIVNEKEEPLVEESKETHIEDKKEEHTASIECRMVIEMMQSEDTHDPETECPLHFVLDEPVYEGQVAAEPEKQLTPLDVELSAAEFEQAAPTEVVASLTHGDVENDPDTTTSKEVKAIEIIASAVECPETRETVSIVSQISDHIQSETLDLEESLKLEAVETVVDVCETKVEVKDAVLLASDSAVTVEDISEKTEENDYEKMAQLDIKEIHVGEETVDAVASDIVENIEVENMSEAVDELLAREELPAKEVSLPESTLVEELHKEDTDRNLDDKKVNDSATDRMDGIFVKKDEEHGVKEGQTLTNTESNETENEDVFVHASTTDESPEIIVDAGSENGYMVHKIRECTVVPDCSTDISESTETPAKLEAISEVILKPLEMVLPEVEAKPLATEIVVSQTGDWSLDTKPSTEIPKENAQPATTENIKTGKVLEMVAIIENTSKQSGIEKSVESEPVTQFLEKSKLPKATEQEGEAIDGDQAPATTSSEMKEMAVTDKRDELAVAPKSEPEGFDSEQTMIEVAAITVLAQNYTATEIEVSNMSEQNNAADENARLKCEPLEQVTEMKSNELQVDKTEIKDEIPEVMEITPIAQESPLTSEVTSENPEVAVSETQTQVACELRVETLEVTEPKVEIPVVTEVKVETVATELKVETPVVTSLFTELELETPEVTSIVRTTDNLTSAMSQNQNIDTDASVLTTVIKEQVVEIPTVVSVVVTPATPLDETPDVTLGNDSKDVPPVKDAPSVTDAVETANVGSVIVRTAVAPVVEIQNVIQVVATPDLGSVLVTEAASPVISTATVTTVAEATVVSTVVETPVFSVTAVKSTPAVVEIPATVTSVLQTPAVVSVAEIPEEDTLDVTQLVETPVNQEIETPIISITSIKPTVPAVTKTPVTEIPAMISVPEAVSPVVVTSAGIPVEPETIMIPEVETSEVTSTVEISLVTPVVQTPAQISIIVKDARPPVTPPATAASETSAVIPSVMVTEIAPPVVFSEVAATVETPVVIPLVETTVVKPVPIAVVETPVLTPAVKTPGQVSVMVTESAPPVAVSAVATTVETTPVVIPIVENPVVKPAPVAVVETPAVQTQGQVSVMGTEIAPPVVFSAVAAPIETPVLIPVVESPVGKPAPVAVVETPVMTPVEQTPSQVSMAVTEATPPVVVSAVTAAAETPVVIPVVKTPTQVVVEETQVVTQVRMTPTVIPITERSVVSQVIESAAESSAAISMEEKPVMIQVVQTPALVSVIAKEAALPVILPAVTTGAETSVVSPTVKVNLPVEVAETPVPVQEAPSVIPAVHTPVPEQVAQKPTTALPLVKATSVVTGMEAPAVA</sequence>
<feature type="non-terminal residue" evidence="10">
    <location>
        <position position="2179"/>
    </location>
</feature>
<reference evidence="10" key="1">
    <citation type="submission" date="2025-08" db="UniProtKB">
        <authorList>
            <consortium name="RefSeq"/>
        </authorList>
    </citation>
    <scope>IDENTIFICATION</scope>
    <source>
        <strain evidence="10">Wakin</strain>
        <tissue evidence="10">Muscle</tissue>
    </source>
</reference>
<feature type="coiled-coil region" evidence="6">
    <location>
        <begin position="253"/>
        <end position="280"/>
    </location>
</feature>
<dbReference type="GeneID" id="113060365"/>
<dbReference type="RefSeq" id="XP_026085011.1">
    <property type="nucleotide sequence ID" value="XM_026229226.1"/>
</dbReference>
<dbReference type="GO" id="GO:0005516">
    <property type="term" value="F:calmodulin binding"/>
    <property type="evidence" value="ECO:0007669"/>
    <property type="project" value="UniProtKB-KW"/>
</dbReference>
<dbReference type="GO" id="GO:0007165">
    <property type="term" value="P:signal transduction"/>
    <property type="evidence" value="ECO:0007669"/>
    <property type="project" value="TreeGrafter"/>
</dbReference>
<keyword evidence="9" id="KW-1185">Reference proteome</keyword>
<evidence type="ECO:0000256" key="5">
    <source>
        <dbReference type="ARBA" id="ARBA00023288"/>
    </source>
</evidence>
<evidence type="ECO:0000256" key="6">
    <source>
        <dbReference type="SAM" id="Coils"/>
    </source>
</evidence>
<name>A0A6P6LNF0_CARAU</name>
<feature type="compositionally biased region" description="Polar residues" evidence="7">
    <location>
        <begin position="189"/>
        <end position="205"/>
    </location>
</feature>
<dbReference type="InterPro" id="IPR001573">
    <property type="entry name" value="AKAP_WSK"/>
</dbReference>
<dbReference type="GO" id="GO:0005737">
    <property type="term" value="C:cytoplasm"/>
    <property type="evidence" value="ECO:0007669"/>
    <property type="project" value="TreeGrafter"/>
</dbReference>
<feature type="compositionally biased region" description="Basic residues" evidence="7">
    <location>
        <begin position="517"/>
        <end position="526"/>
    </location>
</feature>
<dbReference type="GO" id="GO:0016020">
    <property type="term" value="C:membrane"/>
    <property type="evidence" value="ECO:0007669"/>
    <property type="project" value="UniProtKB-SubCell"/>
</dbReference>
<evidence type="ECO:0000256" key="7">
    <source>
        <dbReference type="SAM" id="MobiDB-lite"/>
    </source>
</evidence>
<feature type="compositionally biased region" description="Polar residues" evidence="7">
    <location>
        <begin position="492"/>
        <end position="503"/>
    </location>
</feature>
<dbReference type="PROSITE" id="PS51893">
    <property type="entry name" value="AKAP_CAM_BD"/>
    <property type="match status" value="1"/>
</dbReference>
<keyword evidence="2" id="KW-0597">Phosphoprotein</keyword>
<feature type="compositionally biased region" description="Basic and acidic residues" evidence="7">
    <location>
        <begin position="376"/>
        <end position="387"/>
    </location>
</feature>
<feature type="region of interest" description="Disordered" evidence="7">
    <location>
        <begin position="146"/>
        <end position="248"/>
    </location>
</feature>
<dbReference type="KEGG" id="caua:113060365"/>
<evidence type="ECO:0000259" key="8">
    <source>
        <dbReference type="PROSITE" id="PS51893"/>
    </source>
</evidence>
<feature type="compositionally biased region" description="Basic and acidic residues" evidence="7">
    <location>
        <begin position="146"/>
        <end position="164"/>
    </location>
</feature>